<evidence type="ECO:0000256" key="2">
    <source>
        <dbReference type="ARBA" id="ARBA00022832"/>
    </source>
</evidence>
<dbReference type="GO" id="GO:0050660">
    <property type="term" value="F:flavin adenine dinucleotide binding"/>
    <property type="evidence" value="ECO:0007669"/>
    <property type="project" value="InterPro"/>
</dbReference>
<dbReference type="Pfam" id="PF02771">
    <property type="entry name" value="Acyl-CoA_dh_N"/>
    <property type="match status" value="1"/>
</dbReference>
<protein>
    <recommendedName>
        <fullName evidence="6">short-chain 2-methylacyl-CoA dehydrogenase</fullName>
        <ecNumber evidence="6">1.3.8.5</ecNumber>
    </recommendedName>
</protein>
<feature type="domain" description="Acyl-CoA dehydrogenase/oxidase N-terminal" evidence="9">
    <location>
        <begin position="1"/>
        <end position="84"/>
    </location>
</feature>
<dbReference type="FunFam" id="1.10.540.10:FF:000012">
    <property type="entry name" value="Acyl-CoA dehydrogenase short/branched chain"/>
    <property type="match status" value="1"/>
</dbReference>
<reference evidence="11" key="2">
    <citation type="submission" date="2015-01" db="EMBL/GenBank/DDBJ databases">
        <title>Evolutionary Origins and Diversification of the Mycorrhizal Mutualists.</title>
        <authorList>
            <consortium name="DOE Joint Genome Institute"/>
            <consortium name="Mycorrhizal Genomics Consortium"/>
            <person name="Kohler A."/>
            <person name="Kuo A."/>
            <person name="Nagy L.G."/>
            <person name="Floudas D."/>
            <person name="Copeland A."/>
            <person name="Barry K.W."/>
            <person name="Cichocki N."/>
            <person name="Veneault-Fourrey C."/>
            <person name="LaButti K."/>
            <person name="Lindquist E.A."/>
            <person name="Lipzen A."/>
            <person name="Lundell T."/>
            <person name="Morin E."/>
            <person name="Murat C."/>
            <person name="Riley R."/>
            <person name="Ohm R."/>
            <person name="Sun H."/>
            <person name="Tunlid A."/>
            <person name="Henrissat B."/>
            <person name="Grigoriev I.V."/>
            <person name="Hibbett D.S."/>
            <person name="Martin F."/>
        </authorList>
    </citation>
    <scope>NUCLEOTIDE SEQUENCE [LARGE SCALE GENOMIC DNA]</scope>
    <source>
        <strain evidence="11">MUT 4182</strain>
    </source>
</reference>
<dbReference type="Proteomes" id="UP000054248">
    <property type="component" value="Unassembled WGS sequence"/>
</dbReference>
<keyword evidence="2" id="KW-0276">Fatty acid metabolism</keyword>
<evidence type="ECO:0000256" key="7">
    <source>
        <dbReference type="ARBA" id="ARBA00048235"/>
    </source>
</evidence>
<dbReference type="PANTHER" id="PTHR43884:SF1">
    <property type="entry name" value="SHORT_BRANCHED CHAIN SPECIFIC ACYL-COA DEHYDROGENASE, MITOCHONDRIAL"/>
    <property type="match status" value="1"/>
</dbReference>
<dbReference type="Pfam" id="PF02770">
    <property type="entry name" value="Acyl-CoA_dh_M"/>
    <property type="match status" value="1"/>
</dbReference>
<evidence type="ECO:0000256" key="6">
    <source>
        <dbReference type="ARBA" id="ARBA00039036"/>
    </source>
</evidence>
<evidence type="ECO:0000256" key="5">
    <source>
        <dbReference type="ARBA" id="ARBA00037895"/>
    </source>
</evidence>
<dbReference type="InterPro" id="IPR009100">
    <property type="entry name" value="AcylCoA_DH/oxidase_NM_dom_sf"/>
</dbReference>
<comment type="catalytic activity">
    <reaction evidence="7">
        <text>2-methylbutanoyl-CoA + oxidized [electron-transfer flavoprotein] + H(+) = (2E)-2-methylbut-2-enoyl-CoA + reduced [electron-transfer flavoprotein]</text>
        <dbReference type="Rhea" id="RHEA:43780"/>
        <dbReference type="Rhea" id="RHEA-COMP:10685"/>
        <dbReference type="Rhea" id="RHEA-COMP:10686"/>
        <dbReference type="ChEBI" id="CHEBI:15378"/>
        <dbReference type="ChEBI" id="CHEBI:57336"/>
        <dbReference type="ChEBI" id="CHEBI:57337"/>
        <dbReference type="ChEBI" id="CHEBI:57692"/>
        <dbReference type="ChEBI" id="CHEBI:58307"/>
        <dbReference type="EC" id="1.3.8.5"/>
    </reaction>
    <physiologicalReaction direction="left-to-right" evidence="7">
        <dbReference type="Rhea" id="RHEA:43781"/>
    </physiologicalReaction>
</comment>
<evidence type="ECO:0000256" key="3">
    <source>
        <dbReference type="ARBA" id="ARBA00023002"/>
    </source>
</evidence>
<dbReference type="GO" id="GO:0003853">
    <property type="term" value="F:short-chain 2-methyl fatty acyl-CoA dehydrogenase activity"/>
    <property type="evidence" value="ECO:0007669"/>
    <property type="project" value="UniProtKB-EC"/>
</dbReference>
<dbReference type="GO" id="GO:0005739">
    <property type="term" value="C:mitochondrion"/>
    <property type="evidence" value="ECO:0007669"/>
    <property type="project" value="TreeGrafter"/>
</dbReference>
<dbReference type="STRING" id="1051891.A0A0C3KIE1"/>
<keyword evidence="11" id="KW-1185">Reference proteome</keyword>
<dbReference type="EC" id="1.3.8.5" evidence="6"/>
<organism evidence="10 11">
    <name type="scientific">Tulasnella calospora MUT 4182</name>
    <dbReference type="NCBI Taxonomy" id="1051891"/>
    <lineage>
        <taxon>Eukaryota</taxon>
        <taxon>Fungi</taxon>
        <taxon>Dikarya</taxon>
        <taxon>Basidiomycota</taxon>
        <taxon>Agaricomycotina</taxon>
        <taxon>Agaricomycetes</taxon>
        <taxon>Cantharellales</taxon>
        <taxon>Tulasnellaceae</taxon>
        <taxon>Tulasnella</taxon>
    </lineage>
</organism>
<comment type="pathway">
    <text evidence="1">Lipid metabolism.</text>
</comment>
<accession>A0A0C3KIE1</accession>
<dbReference type="HOGENOM" id="CLU_018204_7_3_1"/>
<comment type="pathway">
    <text evidence="5">Amino-acid degradation; L-isoleucine degradation.</text>
</comment>
<reference evidence="10 11" key="1">
    <citation type="submission" date="2014-04" db="EMBL/GenBank/DDBJ databases">
        <authorList>
            <consortium name="DOE Joint Genome Institute"/>
            <person name="Kuo A."/>
            <person name="Girlanda M."/>
            <person name="Perotto S."/>
            <person name="Kohler A."/>
            <person name="Nagy L.G."/>
            <person name="Floudas D."/>
            <person name="Copeland A."/>
            <person name="Barry K.W."/>
            <person name="Cichocki N."/>
            <person name="Veneault-Fourrey C."/>
            <person name="LaButti K."/>
            <person name="Lindquist E.A."/>
            <person name="Lipzen A."/>
            <person name="Lundell T."/>
            <person name="Morin E."/>
            <person name="Murat C."/>
            <person name="Sun H."/>
            <person name="Tunlid A."/>
            <person name="Henrissat B."/>
            <person name="Grigoriev I.V."/>
            <person name="Hibbett D.S."/>
            <person name="Martin F."/>
            <person name="Nordberg H.P."/>
            <person name="Cantor M.N."/>
            <person name="Hua S.X."/>
        </authorList>
    </citation>
    <scope>NUCLEOTIDE SEQUENCE [LARGE SCALE GENOMIC DNA]</scope>
    <source>
        <strain evidence="10 11">MUT 4182</strain>
    </source>
</reference>
<dbReference type="InterPro" id="IPR046373">
    <property type="entry name" value="Acyl-CoA_Oxase/DH_mid-dom_sf"/>
</dbReference>
<dbReference type="Gene3D" id="2.40.110.10">
    <property type="entry name" value="Butyryl-CoA Dehydrogenase, subunit A, domain 2"/>
    <property type="match status" value="1"/>
</dbReference>
<evidence type="ECO:0000256" key="1">
    <source>
        <dbReference type="ARBA" id="ARBA00005189"/>
    </source>
</evidence>
<dbReference type="InterPro" id="IPR013786">
    <property type="entry name" value="AcylCoA_DH/ox_N"/>
</dbReference>
<feature type="domain" description="Acyl-CoA oxidase/dehydrogenase middle" evidence="8">
    <location>
        <begin position="91"/>
        <end position="137"/>
    </location>
</feature>
<proteinExistence type="predicted"/>
<gene>
    <name evidence="10" type="ORF">M407DRAFT_129484</name>
</gene>
<name>A0A0C3KIE1_9AGAM</name>
<dbReference type="OrthoDB" id="10262177at2759"/>
<dbReference type="InterPro" id="IPR006091">
    <property type="entry name" value="Acyl-CoA_Oxase/DH_mid-dom"/>
</dbReference>
<sequence length="156" mass="17104">MDENETMDPEIIKGLFDQGLMGIETSADHGGAESSFTAAVIAIEELAKIDPSVSVMCDVHNTLVNTIFRTYATKEQQDKYLPLLSGSQLGSFCLSEPVSGSDAFALQTRAEKKGDHWVINGSKMWITNSKEAEIVFPRIRNGGPIQGIQGHHLLRR</sequence>
<dbReference type="GO" id="GO:0006631">
    <property type="term" value="P:fatty acid metabolic process"/>
    <property type="evidence" value="ECO:0007669"/>
    <property type="project" value="UniProtKB-KW"/>
</dbReference>
<evidence type="ECO:0000313" key="10">
    <source>
        <dbReference type="EMBL" id="KIO21268.1"/>
    </source>
</evidence>
<dbReference type="Gene3D" id="1.10.540.10">
    <property type="entry name" value="Acyl-CoA dehydrogenase/oxidase, N-terminal domain"/>
    <property type="match status" value="1"/>
</dbReference>
<evidence type="ECO:0000313" key="11">
    <source>
        <dbReference type="Proteomes" id="UP000054248"/>
    </source>
</evidence>
<evidence type="ECO:0000259" key="8">
    <source>
        <dbReference type="Pfam" id="PF02770"/>
    </source>
</evidence>
<keyword evidence="3" id="KW-0560">Oxidoreductase</keyword>
<dbReference type="SUPFAM" id="SSF56645">
    <property type="entry name" value="Acyl-CoA dehydrogenase NM domain-like"/>
    <property type="match status" value="1"/>
</dbReference>
<dbReference type="PROSITE" id="PS00072">
    <property type="entry name" value="ACYL_COA_DH_1"/>
    <property type="match status" value="1"/>
</dbReference>
<evidence type="ECO:0000256" key="4">
    <source>
        <dbReference type="ARBA" id="ARBA00023098"/>
    </source>
</evidence>
<dbReference type="EMBL" id="KN823143">
    <property type="protein sequence ID" value="KIO21268.1"/>
    <property type="molecule type" value="Genomic_DNA"/>
</dbReference>
<keyword evidence="4" id="KW-0443">Lipid metabolism</keyword>
<dbReference type="PANTHER" id="PTHR43884">
    <property type="entry name" value="ACYL-COA DEHYDROGENASE"/>
    <property type="match status" value="1"/>
</dbReference>
<dbReference type="InterPro" id="IPR037069">
    <property type="entry name" value="AcylCoA_DH/ox_N_sf"/>
</dbReference>
<evidence type="ECO:0000259" key="9">
    <source>
        <dbReference type="Pfam" id="PF02771"/>
    </source>
</evidence>
<dbReference type="InterPro" id="IPR006089">
    <property type="entry name" value="Acyl-CoA_DH_CS"/>
</dbReference>
<dbReference type="AlphaFoldDB" id="A0A0C3KIE1"/>